<dbReference type="EMBL" id="STGU01000009">
    <property type="protein sequence ID" value="THV34069.1"/>
    <property type="molecule type" value="Genomic_DNA"/>
</dbReference>
<dbReference type="Gene3D" id="3.40.50.1000">
    <property type="entry name" value="HAD superfamily/HAD-like"/>
    <property type="match status" value="2"/>
</dbReference>
<dbReference type="SUPFAM" id="SSF56784">
    <property type="entry name" value="HAD-like"/>
    <property type="match status" value="1"/>
</dbReference>
<dbReference type="RefSeq" id="WP_136542290.1">
    <property type="nucleotide sequence ID" value="NZ_STGU01000009.1"/>
</dbReference>
<keyword evidence="1" id="KW-0378">Hydrolase</keyword>
<dbReference type="InterPro" id="IPR036412">
    <property type="entry name" value="HAD-like_sf"/>
</dbReference>
<dbReference type="CDD" id="cd07525">
    <property type="entry name" value="HAD_like"/>
    <property type="match status" value="1"/>
</dbReference>
<dbReference type="NCBIfam" id="TIGR01460">
    <property type="entry name" value="HAD-SF-IIA"/>
    <property type="match status" value="1"/>
</dbReference>
<dbReference type="AlphaFoldDB" id="A0A4S8Q0J7"/>
<dbReference type="InterPro" id="IPR023214">
    <property type="entry name" value="HAD_sf"/>
</dbReference>
<evidence type="ECO:0000313" key="1">
    <source>
        <dbReference type="EMBL" id="THV34069.1"/>
    </source>
</evidence>
<dbReference type="InterPro" id="IPR006356">
    <property type="entry name" value="HAD-SF_hydro_IIA_hyp3"/>
</dbReference>
<dbReference type="GO" id="GO:0005737">
    <property type="term" value="C:cytoplasm"/>
    <property type="evidence" value="ECO:0007669"/>
    <property type="project" value="TreeGrafter"/>
</dbReference>
<dbReference type="NCBIfam" id="TIGR01459">
    <property type="entry name" value="HAD-SF-IIA-hyp4"/>
    <property type="match status" value="1"/>
</dbReference>
<dbReference type="GO" id="GO:0016791">
    <property type="term" value="F:phosphatase activity"/>
    <property type="evidence" value="ECO:0007669"/>
    <property type="project" value="TreeGrafter"/>
</dbReference>
<evidence type="ECO:0000313" key="2">
    <source>
        <dbReference type="Proteomes" id="UP000307378"/>
    </source>
</evidence>
<dbReference type="Proteomes" id="UP000307378">
    <property type="component" value="Unassembled WGS sequence"/>
</dbReference>
<dbReference type="InterPro" id="IPR006357">
    <property type="entry name" value="HAD-SF_hydro_IIA"/>
</dbReference>
<proteinExistence type="predicted"/>
<dbReference type="Pfam" id="PF13242">
    <property type="entry name" value="Hydrolase_like"/>
    <property type="match status" value="1"/>
</dbReference>
<gene>
    <name evidence="1" type="ORF">FAA86_16580</name>
</gene>
<organism evidence="1 2">
    <name type="scientific">Rhizobium rosettiformans W3</name>
    <dbReference type="NCBI Taxonomy" id="538378"/>
    <lineage>
        <taxon>Bacteria</taxon>
        <taxon>Pseudomonadati</taxon>
        <taxon>Pseudomonadota</taxon>
        <taxon>Alphaproteobacteria</taxon>
        <taxon>Hyphomicrobiales</taxon>
        <taxon>Rhizobiaceae</taxon>
        <taxon>Rhizobium/Agrobacterium group</taxon>
        <taxon>Rhizobium</taxon>
    </lineage>
</organism>
<dbReference type="PANTHER" id="PTHR19288:SF90">
    <property type="entry name" value="OS08G0542600 PROTEIN"/>
    <property type="match status" value="1"/>
</dbReference>
<name>A0A4S8Q0J7_9HYPH</name>
<protein>
    <submittedName>
        <fullName evidence="1">TIGR01459 family HAD-type hydrolase</fullName>
    </submittedName>
</protein>
<sequence length="282" mass="30082">MTHSISTLGDVTDAYDVILCDVWGVLHNGIDAFPLAGEALTAAREKGLTVVLITNSPRPAIGVIPQLRAIGVPDSAYDRIVTSGDVTRTLIAAGPKKVFLLGPERDLPLFDGLDVEVVSKEEADCVVCTGFFDDEVETPEDYRDMLTDFVARKVPLICANPDLVVERGHRIIPCAGAVAAFYTALGGETRIAGKPHAPIYAATLAAAKEARGDFDKARVLAIGDGMPTDVKGAVDAGLDLLYISGGIHAADYTANGLTDEGKLHVFLDREKVAPQYWMHRLA</sequence>
<dbReference type="Pfam" id="PF13344">
    <property type="entry name" value="Hydrolase_6"/>
    <property type="match status" value="1"/>
</dbReference>
<reference evidence="1 2" key="1">
    <citation type="submission" date="2019-04" db="EMBL/GenBank/DDBJ databases">
        <title>genome sequence of strain W3.</title>
        <authorList>
            <person name="Gao J."/>
            <person name="Sun J."/>
        </authorList>
    </citation>
    <scope>NUCLEOTIDE SEQUENCE [LARGE SCALE GENOMIC DNA]</scope>
    <source>
        <strain evidence="1 2">W3</strain>
    </source>
</reference>
<accession>A0A4S8Q0J7</accession>
<comment type="caution">
    <text evidence="1">The sequence shown here is derived from an EMBL/GenBank/DDBJ whole genome shotgun (WGS) entry which is preliminary data.</text>
</comment>
<dbReference type="PANTHER" id="PTHR19288">
    <property type="entry name" value="4-NITROPHENYLPHOSPHATASE-RELATED"/>
    <property type="match status" value="1"/>
</dbReference>